<feature type="transmembrane region" description="Helical" evidence="5">
    <location>
        <begin position="440"/>
        <end position="463"/>
    </location>
</feature>
<dbReference type="Pfam" id="PF08450">
    <property type="entry name" value="SGL"/>
    <property type="match status" value="1"/>
</dbReference>
<evidence type="ECO:0000256" key="5">
    <source>
        <dbReference type="SAM" id="Phobius"/>
    </source>
</evidence>
<dbReference type="SUPFAM" id="SSF48452">
    <property type="entry name" value="TPR-like"/>
    <property type="match status" value="1"/>
</dbReference>
<feature type="repeat" description="NHL" evidence="4">
    <location>
        <begin position="314"/>
        <end position="357"/>
    </location>
</feature>
<dbReference type="EMBL" id="JAGKSP010000002">
    <property type="protein sequence ID" value="MBP3962799.1"/>
    <property type="molecule type" value="Genomic_DNA"/>
</dbReference>
<keyword evidence="1 6" id="KW-0732">Signal</keyword>
<dbReference type="Gene3D" id="1.25.40.10">
    <property type="entry name" value="Tetratricopeptide repeat domain"/>
    <property type="match status" value="1"/>
</dbReference>
<dbReference type="PANTHER" id="PTHR10680:SF14">
    <property type="entry name" value="PEPTIDYL-GLYCINE ALPHA-AMIDATING MONOOXYGENASE"/>
    <property type="match status" value="1"/>
</dbReference>
<keyword evidence="2" id="KW-0677">Repeat</keyword>
<feature type="signal peptide" evidence="6">
    <location>
        <begin position="1"/>
        <end position="26"/>
    </location>
</feature>
<dbReference type="Gene3D" id="2.120.10.30">
    <property type="entry name" value="TolB, C-terminal domain"/>
    <property type="match status" value="1"/>
</dbReference>
<dbReference type="InterPro" id="IPR011990">
    <property type="entry name" value="TPR-like_helical_dom_sf"/>
</dbReference>
<dbReference type="SUPFAM" id="SSF101898">
    <property type="entry name" value="NHL repeat"/>
    <property type="match status" value="1"/>
</dbReference>
<dbReference type="Gene3D" id="2.40.10.500">
    <property type="match status" value="1"/>
</dbReference>
<dbReference type="InterPro" id="IPR011042">
    <property type="entry name" value="6-blade_b-propeller_TolB-like"/>
</dbReference>
<keyword evidence="3" id="KW-0325">Glycoprotein</keyword>
<feature type="repeat" description="NHL" evidence="4">
    <location>
        <begin position="58"/>
        <end position="92"/>
    </location>
</feature>
<dbReference type="RefSeq" id="WP_210657253.1">
    <property type="nucleotide sequence ID" value="NZ_JAGKSP010000002.1"/>
</dbReference>
<keyword evidence="5" id="KW-0472">Membrane</keyword>
<gene>
    <name evidence="8" type="ORF">I8J30_08800</name>
</gene>
<evidence type="ECO:0000256" key="3">
    <source>
        <dbReference type="ARBA" id="ARBA00023180"/>
    </source>
</evidence>
<dbReference type="Proteomes" id="UP000673394">
    <property type="component" value="Unassembled WGS sequence"/>
</dbReference>
<dbReference type="PROSITE" id="PS51125">
    <property type="entry name" value="NHL"/>
    <property type="match status" value="3"/>
</dbReference>
<reference evidence="8 9" key="1">
    <citation type="submission" date="2021-04" db="EMBL/GenBank/DDBJ databases">
        <title>Paenibacillus sp. DLE-14 whole genome sequence.</title>
        <authorList>
            <person name="Ham Y.J."/>
        </authorList>
    </citation>
    <scope>NUCLEOTIDE SEQUENCE [LARGE SCALE GENOMIC DNA]</scope>
    <source>
        <strain evidence="8 9">DLE-14</strain>
    </source>
</reference>
<sequence length="475" mass="53885">MIKRISASIIGCCLLILLGALPAANALPQMSYTLDPMYGYKIPIPLTYTVDNVILDVGEPGLNKPSDLFIDEKGQLYVADTDNNRIVKLSSDGKVLGIFGKEQGVELDQPSGIFVDSLGDMFVADTGSGKVIHLSPEGKLVEEFVKPESSLLSEDLEFAPDKVIMDRRGYLYVLNKTDYSGFMMIDAMNRFRGYIGANRVPFDWKKLLIRLLATPEQREQLNNAVPQQNSNMTMDSKGFIYAPTVLSDGDQIKKFNAMGENIYTKKFFGESSIESGTLERPYFADLAIDQYGIINALDAMSRKIYQYDQEGNLLAVFGGQGDAKSRFEYPSSIVVDKAGTIYVLDRDRNNIQMFKPTRFAELVHEASQLHYNGRYQEALVPWKEVLKIDENYPLAHRGVAKALMKEEKWKEAMKEFKLGEDQDGYSKAFAEYRHDFMRQYLGWILIAAVLIVYVIYLIVRFMIRITNTVIRRYGY</sequence>
<dbReference type="InterPro" id="IPR013658">
    <property type="entry name" value="SGL"/>
</dbReference>
<evidence type="ECO:0000256" key="6">
    <source>
        <dbReference type="SAM" id="SignalP"/>
    </source>
</evidence>
<organism evidence="8 9">
    <name type="scientific">Paenibacillus lignilyticus</name>
    <dbReference type="NCBI Taxonomy" id="1172615"/>
    <lineage>
        <taxon>Bacteria</taxon>
        <taxon>Bacillati</taxon>
        <taxon>Bacillota</taxon>
        <taxon>Bacilli</taxon>
        <taxon>Bacillales</taxon>
        <taxon>Paenibacillaceae</taxon>
        <taxon>Paenibacillus</taxon>
    </lineage>
</organism>
<evidence type="ECO:0000256" key="1">
    <source>
        <dbReference type="ARBA" id="ARBA00022729"/>
    </source>
</evidence>
<comment type="caution">
    <text evidence="8">The sequence shown here is derived from an EMBL/GenBank/DDBJ whole genome shotgun (WGS) entry which is preliminary data.</text>
</comment>
<name>A0ABS5C9X4_9BACL</name>
<feature type="repeat" description="NHL" evidence="4">
    <location>
        <begin position="93"/>
        <end position="137"/>
    </location>
</feature>
<proteinExistence type="predicted"/>
<dbReference type="PANTHER" id="PTHR10680">
    <property type="entry name" value="PEPTIDYL-GLYCINE ALPHA-AMIDATING MONOOXYGENASE"/>
    <property type="match status" value="1"/>
</dbReference>
<keyword evidence="9" id="KW-1185">Reference proteome</keyword>
<feature type="domain" description="SMP-30/Gluconolactonase/LRE-like region" evidence="7">
    <location>
        <begin position="73"/>
        <end position="148"/>
    </location>
</feature>
<dbReference type="InterPro" id="IPR001258">
    <property type="entry name" value="NHL_repeat"/>
</dbReference>
<protein>
    <submittedName>
        <fullName evidence="8">SMP-30/gluconolactonase/LRE family protein</fullName>
    </submittedName>
</protein>
<evidence type="ECO:0000259" key="7">
    <source>
        <dbReference type="Pfam" id="PF08450"/>
    </source>
</evidence>
<feature type="chain" id="PRO_5046778490" evidence="6">
    <location>
        <begin position="27"/>
        <end position="475"/>
    </location>
</feature>
<accession>A0ABS5C9X4</accession>
<evidence type="ECO:0000313" key="9">
    <source>
        <dbReference type="Proteomes" id="UP000673394"/>
    </source>
</evidence>
<evidence type="ECO:0000256" key="2">
    <source>
        <dbReference type="ARBA" id="ARBA00022737"/>
    </source>
</evidence>
<evidence type="ECO:0000313" key="8">
    <source>
        <dbReference type="EMBL" id="MBP3962799.1"/>
    </source>
</evidence>
<keyword evidence="5" id="KW-0812">Transmembrane</keyword>
<keyword evidence="5" id="KW-1133">Transmembrane helix</keyword>
<evidence type="ECO:0000256" key="4">
    <source>
        <dbReference type="PROSITE-ProRule" id="PRU00504"/>
    </source>
</evidence>
<dbReference type="CDD" id="cd05819">
    <property type="entry name" value="NHL"/>
    <property type="match status" value="1"/>
</dbReference>